<keyword evidence="1" id="KW-0472">Membrane</keyword>
<protein>
    <submittedName>
        <fullName evidence="2">Uncharacterized protein</fullName>
    </submittedName>
</protein>
<evidence type="ECO:0000313" key="3">
    <source>
        <dbReference type="Proteomes" id="UP001597368"/>
    </source>
</evidence>
<sequence>MTDSDQLADRMPAVAAVTRAIVAVQSALGCIGLLFLAGLLGTGIGLILFLPSLVMTATLILLVAKWRSRRKWVWIAAITVEVLTVGAQVLPPFLYGVRASDVVNPHLFMAVAVLVLLALRGVRGWFDR</sequence>
<feature type="transmembrane region" description="Helical" evidence="1">
    <location>
        <begin position="12"/>
        <end position="37"/>
    </location>
</feature>
<evidence type="ECO:0000256" key="1">
    <source>
        <dbReference type="SAM" id="Phobius"/>
    </source>
</evidence>
<evidence type="ECO:0000313" key="2">
    <source>
        <dbReference type="EMBL" id="MFD1936987.1"/>
    </source>
</evidence>
<dbReference type="RefSeq" id="WP_379577766.1">
    <property type="nucleotide sequence ID" value="NZ_JBHUFV010000054.1"/>
</dbReference>
<proteinExistence type="predicted"/>
<gene>
    <name evidence="2" type="ORF">ACFSKW_36515</name>
</gene>
<dbReference type="Proteomes" id="UP001597368">
    <property type="component" value="Unassembled WGS sequence"/>
</dbReference>
<feature type="transmembrane region" description="Helical" evidence="1">
    <location>
        <begin position="72"/>
        <end position="95"/>
    </location>
</feature>
<reference evidence="3" key="1">
    <citation type="journal article" date="2019" name="Int. J. Syst. Evol. Microbiol.">
        <title>The Global Catalogue of Microorganisms (GCM) 10K type strain sequencing project: providing services to taxonomists for standard genome sequencing and annotation.</title>
        <authorList>
            <consortium name="The Broad Institute Genomics Platform"/>
            <consortium name="The Broad Institute Genome Sequencing Center for Infectious Disease"/>
            <person name="Wu L."/>
            <person name="Ma J."/>
        </authorList>
    </citation>
    <scope>NUCLEOTIDE SEQUENCE [LARGE SCALE GENOMIC DNA]</scope>
    <source>
        <strain evidence="3">ICMP 6774ER</strain>
    </source>
</reference>
<keyword evidence="3" id="KW-1185">Reference proteome</keyword>
<organism evidence="2 3">
    <name type="scientific">Nonomuraea mangrovi</name>
    <dbReference type="NCBI Taxonomy" id="2316207"/>
    <lineage>
        <taxon>Bacteria</taxon>
        <taxon>Bacillati</taxon>
        <taxon>Actinomycetota</taxon>
        <taxon>Actinomycetes</taxon>
        <taxon>Streptosporangiales</taxon>
        <taxon>Streptosporangiaceae</taxon>
        <taxon>Nonomuraea</taxon>
    </lineage>
</organism>
<feature type="transmembrane region" description="Helical" evidence="1">
    <location>
        <begin position="43"/>
        <end position="63"/>
    </location>
</feature>
<name>A0ABW4T7P9_9ACTN</name>
<accession>A0ABW4T7P9</accession>
<keyword evidence="1" id="KW-0812">Transmembrane</keyword>
<comment type="caution">
    <text evidence="2">The sequence shown here is derived from an EMBL/GenBank/DDBJ whole genome shotgun (WGS) entry which is preliminary data.</text>
</comment>
<dbReference type="EMBL" id="JBHUFV010000054">
    <property type="protein sequence ID" value="MFD1936987.1"/>
    <property type="molecule type" value="Genomic_DNA"/>
</dbReference>
<feature type="transmembrane region" description="Helical" evidence="1">
    <location>
        <begin position="107"/>
        <end position="126"/>
    </location>
</feature>
<keyword evidence="1" id="KW-1133">Transmembrane helix</keyword>